<dbReference type="SUPFAM" id="SSF88659">
    <property type="entry name" value="Sigma3 and sigma4 domains of RNA polymerase sigma factors"/>
    <property type="match status" value="1"/>
</dbReference>
<evidence type="ECO:0000256" key="3">
    <source>
        <dbReference type="ARBA" id="ARBA00023082"/>
    </source>
</evidence>
<dbReference type="InterPro" id="IPR007627">
    <property type="entry name" value="RNA_pol_sigma70_r2"/>
</dbReference>
<dbReference type="NCBIfam" id="TIGR02937">
    <property type="entry name" value="sigma70-ECF"/>
    <property type="match status" value="1"/>
</dbReference>
<keyword evidence="9" id="KW-1185">Reference proteome</keyword>
<evidence type="ECO:0000256" key="5">
    <source>
        <dbReference type="SAM" id="MobiDB-lite"/>
    </source>
</evidence>
<dbReference type="InterPro" id="IPR039425">
    <property type="entry name" value="RNA_pol_sigma-70-like"/>
</dbReference>
<evidence type="ECO:0000259" key="7">
    <source>
        <dbReference type="Pfam" id="PF08281"/>
    </source>
</evidence>
<dbReference type="EMBL" id="JBHRXP010000004">
    <property type="protein sequence ID" value="MFC3580396.1"/>
    <property type="molecule type" value="Genomic_DNA"/>
</dbReference>
<dbReference type="Pfam" id="PF04542">
    <property type="entry name" value="Sigma70_r2"/>
    <property type="match status" value="1"/>
</dbReference>
<dbReference type="CDD" id="cd06171">
    <property type="entry name" value="Sigma70_r4"/>
    <property type="match status" value="1"/>
</dbReference>
<comment type="caution">
    <text evidence="8">The sequence shown here is derived from an EMBL/GenBank/DDBJ whole genome shotgun (WGS) entry which is preliminary data.</text>
</comment>
<evidence type="ECO:0000256" key="2">
    <source>
        <dbReference type="ARBA" id="ARBA00023015"/>
    </source>
</evidence>
<organism evidence="8 9">
    <name type="scientific">Sphingomonas hylomeconis</name>
    <dbReference type="NCBI Taxonomy" id="1395958"/>
    <lineage>
        <taxon>Bacteria</taxon>
        <taxon>Pseudomonadati</taxon>
        <taxon>Pseudomonadota</taxon>
        <taxon>Alphaproteobacteria</taxon>
        <taxon>Sphingomonadales</taxon>
        <taxon>Sphingomonadaceae</taxon>
        <taxon>Sphingomonas</taxon>
    </lineage>
</organism>
<dbReference type="SUPFAM" id="SSF88946">
    <property type="entry name" value="Sigma2 domain of RNA polymerase sigma factors"/>
    <property type="match status" value="1"/>
</dbReference>
<dbReference type="Pfam" id="PF08281">
    <property type="entry name" value="Sigma70_r4_2"/>
    <property type="match status" value="1"/>
</dbReference>
<evidence type="ECO:0000313" key="9">
    <source>
        <dbReference type="Proteomes" id="UP001595713"/>
    </source>
</evidence>
<reference evidence="9" key="1">
    <citation type="journal article" date="2019" name="Int. J. Syst. Evol. Microbiol.">
        <title>The Global Catalogue of Microorganisms (GCM) 10K type strain sequencing project: providing services to taxonomists for standard genome sequencing and annotation.</title>
        <authorList>
            <consortium name="The Broad Institute Genomics Platform"/>
            <consortium name="The Broad Institute Genome Sequencing Center for Infectious Disease"/>
            <person name="Wu L."/>
            <person name="Ma J."/>
        </authorList>
    </citation>
    <scope>NUCLEOTIDE SEQUENCE [LARGE SCALE GENOMIC DNA]</scope>
    <source>
        <strain evidence="9">KCTC 42739</strain>
    </source>
</reference>
<dbReference type="InterPro" id="IPR036388">
    <property type="entry name" value="WH-like_DNA-bd_sf"/>
</dbReference>
<protein>
    <submittedName>
        <fullName evidence="8">RNA polymerase sigma factor</fullName>
    </submittedName>
</protein>
<evidence type="ECO:0000259" key="6">
    <source>
        <dbReference type="Pfam" id="PF04542"/>
    </source>
</evidence>
<comment type="similarity">
    <text evidence="1">Belongs to the sigma-70 factor family. ECF subfamily.</text>
</comment>
<keyword evidence="3" id="KW-0731">Sigma factor</keyword>
<dbReference type="Gene3D" id="1.10.10.10">
    <property type="entry name" value="Winged helix-like DNA-binding domain superfamily/Winged helix DNA-binding domain"/>
    <property type="match status" value="1"/>
</dbReference>
<dbReference type="InterPro" id="IPR013324">
    <property type="entry name" value="RNA_pol_sigma_r3/r4-like"/>
</dbReference>
<name>A0ABV7SU76_9SPHN</name>
<dbReference type="InterPro" id="IPR014284">
    <property type="entry name" value="RNA_pol_sigma-70_dom"/>
</dbReference>
<dbReference type="Gene3D" id="1.10.1740.10">
    <property type="match status" value="1"/>
</dbReference>
<dbReference type="PANTHER" id="PTHR43133">
    <property type="entry name" value="RNA POLYMERASE ECF-TYPE SIGMA FACTO"/>
    <property type="match status" value="1"/>
</dbReference>
<gene>
    <name evidence="8" type="ORF">ACFONA_09500</name>
</gene>
<feature type="domain" description="RNA polymerase sigma factor 70 region 4 type 2" evidence="7">
    <location>
        <begin position="123"/>
        <end position="175"/>
    </location>
</feature>
<sequence length="183" mass="20755">MASDATSSWPPAVSGAPHPRPELDGWVRRHGTALRRYFARRVSEAEAEDLVQEVFLRLHAMGRDAPIENIDRFIFTVARNILISRHRYHRSRHAGAHEPLSATSDPVDPLSPERIVIGAAEYERIVAAILALPPRARAAFQFHRFEHMTYQQIADRMGISHQSVKELIQRALVRLAEHMDDGT</sequence>
<proteinExistence type="inferred from homology"/>
<evidence type="ECO:0000256" key="1">
    <source>
        <dbReference type="ARBA" id="ARBA00010641"/>
    </source>
</evidence>
<keyword evidence="2" id="KW-0805">Transcription regulation</keyword>
<dbReference type="Proteomes" id="UP001595713">
    <property type="component" value="Unassembled WGS sequence"/>
</dbReference>
<feature type="domain" description="RNA polymerase sigma-70 region 2" evidence="6">
    <location>
        <begin position="27"/>
        <end position="90"/>
    </location>
</feature>
<evidence type="ECO:0000313" key="8">
    <source>
        <dbReference type="EMBL" id="MFC3580396.1"/>
    </source>
</evidence>
<dbReference type="InterPro" id="IPR013325">
    <property type="entry name" value="RNA_pol_sigma_r2"/>
</dbReference>
<dbReference type="PANTHER" id="PTHR43133:SF63">
    <property type="entry name" value="RNA POLYMERASE SIGMA FACTOR FECI-RELATED"/>
    <property type="match status" value="1"/>
</dbReference>
<accession>A0ABV7SU76</accession>
<dbReference type="InterPro" id="IPR013249">
    <property type="entry name" value="RNA_pol_sigma70_r4_t2"/>
</dbReference>
<feature type="region of interest" description="Disordered" evidence="5">
    <location>
        <begin position="1"/>
        <end position="25"/>
    </location>
</feature>
<dbReference type="RefSeq" id="WP_261295030.1">
    <property type="nucleotide sequence ID" value="NZ_JANQBK010000012.1"/>
</dbReference>
<evidence type="ECO:0000256" key="4">
    <source>
        <dbReference type="ARBA" id="ARBA00023163"/>
    </source>
</evidence>
<keyword evidence="4" id="KW-0804">Transcription</keyword>